<evidence type="ECO:0000313" key="8">
    <source>
        <dbReference type="Proteomes" id="UP000016933"/>
    </source>
</evidence>
<evidence type="ECO:0000256" key="5">
    <source>
        <dbReference type="SAM" id="Phobius"/>
    </source>
</evidence>
<evidence type="ECO:0000313" key="7">
    <source>
        <dbReference type="EMBL" id="EME43265.1"/>
    </source>
</evidence>
<evidence type="ECO:0000259" key="6">
    <source>
        <dbReference type="PROSITE" id="PS50850"/>
    </source>
</evidence>
<keyword evidence="8" id="KW-1185">Reference proteome</keyword>
<dbReference type="Pfam" id="PF00083">
    <property type="entry name" value="Sugar_tr"/>
    <property type="match status" value="1"/>
</dbReference>
<evidence type="ECO:0000256" key="4">
    <source>
        <dbReference type="ARBA" id="ARBA00023136"/>
    </source>
</evidence>
<dbReference type="PROSITE" id="PS50850">
    <property type="entry name" value="MFS"/>
    <property type="match status" value="1"/>
</dbReference>
<dbReference type="InterPro" id="IPR005828">
    <property type="entry name" value="MFS_sugar_transport-like"/>
</dbReference>
<keyword evidence="3 5" id="KW-1133">Transmembrane helix</keyword>
<name>M2YMU9_DOTSN</name>
<dbReference type="OrthoDB" id="6612291at2759"/>
<dbReference type="InterPro" id="IPR036259">
    <property type="entry name" value="MFS_trans_sf"/>
</dbReference>
<evidence type="ECO:0000256" key="1">
    <source>
        <dbReference type="ARBA" id="ARBA00004141"/>
    </source>
</evidence>
<organism evidence="7 8">
    <name type="scientific">Dothistroma septosporum (strain NZE10 / CBS 128990)</name>
    <name type="common">Red band needle blight fungus</name>
    <name type="synonym">Mycosphaerella pini</name>
    <dbReference type="NCBI Taxonomy" id="675120"/>
    <lineage>
        <taxon>Eukaryota</taxon>
        <taxon>Fungi</taxon>
        <taxon>Dikarya</taxon>
        <taxon>Ascomycota</taxon>
        <taxon>Pezizomycotina</taxon>
        <taxon>Dothideomycetes</taxon>
        <taxon>Dothideomycetidae</taxon>
        <taxon>Mycosphaerellales</taxon>
        <taxon>Mycosphaerellaceae</taxon>
        <taxon>Dothistroma</taxon>
    </lineage>
</organism>
<accession>M2YMU9</accession>
<evidence type="ECO:0000256" key="3">
    <source>
        <dbReference type="ARBA" id="ARBA00022989"/>
    </source>
</evidence>
<feature type="transmembrane region" description="Helical" evidence="5">
    <location>
        <begin position="25"/>
        <end position="45"/>
    </location>
</feature>
<keyword evidence="4 5" id="KW-0472">Membrane</keyword>
<dbReference type="GO" id="GO:0016020">
    <property type="term" value="C:membrane"/>
    <property type="evidence" value="ECO:0007669"/>
    <property type="project" value="UniProtKB-SubCell"/>
</dbReference>
<feature type="domain" description="Major facilitator superfamily (MFS) profile" evidence="6">
    <location>
        <begin position="1"/>
        <end position="62"/>
    </location>
</feature>
<dbReference type="Proteomes" id="UP000016933">
    <property type="component" value="Unassembled WGS sequence"/>
</dbReference>
<evidence type="ECO:0000256" key="2">
    <source>
        <dbReference type="ARBA" id="ARBA00022692"/>
    </source>
</evidence>
<dbReference type="AlphaFoldDB" id="M2YMU9"/>
<reference evidence="7 8" key="2">
    <citation type="journal article" date="2012" name="PLoS Pathog.">
        <title>Diverse lifestyles and strategies of plant pathogenesis encoded in the genomes of eighteen Dothideomycetes fungi.</title>
        <authorList>
            <person name="Ohm R.A."/>
            <person name="Feau N."/>
            <person name="Henrissat B."/>
            <person name="Schoch C.L."/>
            <person name="Horwitz B.A."/>
            <person name="Barry K.W."/>
            <person name="Condon B.J."/>
            <person name="Copeland A.C."/>
            <person name="Dhillon B."/>
            <person name="Glaser F."/>
            <person name="Hesse C.N."/>
            <person name="Kosti I."/>
            <person name="LaButti K."/>
            <person name="Lindquist E.A."/>
            <person name="Lucas S."/>
            <person name="Salamov A.A."/>
            <person name="Bradshaw R.E."/>
            <person name="Ciuffetti L."/>
            <person name="Hamelin R.C."/>
            <person name="Kema G.H.J."/>
            <person name="Lawrence C."/>
            <person name="Scott J.A."/>
            <person name="Spatafora J.W."/>
            <person name="Turgeon B.G."/>
            <person name="de Wit P.J.G.M."/>
            <person name="Zhong S."/>
            <person name="Goodwin S.B."/>
            <person name="Grigoriev I.V."/>
        </authorList>
    </citation>
    <scope>NUCLEOTIDE SEQUENCE [LARGE SCALE GENOMIC DNA]</scope>
    <source>
        <strain evidence="8">NZE10 / CBS 128990</strain>
    </source>
</reference>
<dbReference type="InterPro" id="IPR020846">
    <property type="entry name" value="MFS_dom"/>
</dbReference>
<reference evidence="8" key="1">
    <citation type="journal article" date="2012" name="PLoS Genet.">
        <title>The genomes of the fungal plant pathogens Cladosporium fulvum and Dothistroma septosporum reveal adaptation to different hosts and lifestyles but also signatures of common ancestry.</title>
        <authorList>
            <person name="de Wit P.J.G.M."/>
            <person name="van der Burgt A."/>
            <person name="Oekmen B."/>
            <person name="Stergiopoulos I."/>
            <person name="Abd-Elsalam K.A."/>
            <person name="Aerts A.L."/>
            <person name="Bahkali A.H."/>
            <person name="Beenen H.G."/>
            <person name="Chettri P."/>
            <person name="Cox M.P."/>
            <person name="Datema E."/>
            <person name="de Vries R.P."/>
            <person name="Dhillon B."/>
            <person name="Ganley A.R."/>
            <person name="Griffiths S.A."/>
            <person name="Guo Y."/>
            <person name="Hamelin R.C."/>
            <person name="Henrissat B."/>
            <person name="Kabir M.S."/>
            <person name="Jashni M.K."/>
            <person name="Kema G."/>
            <person name="Klaubauf S."/>
            <person name="Lapidus A."/>
            <person name="Levasseur A."/>
            <person name="Lindquist E."/>
            <person name="Mehrabi R."/>
            <person name="Ohm R.A."/>
            <person name="Owen T.J."/>
            <person name="Salamov A."/>
            <person name="Schwelm A."/>
            <person name="Schijlen E."/>
            <person name="Sun H."/>
            <person name="van den Burg H.A."/>
            <person name="van Ham R.C.H.J."/>
            <person name="Zhang S."/>
            <person name="Goodwin S.B."/>
            <person name="Grigoriev I.V."/>
            <person name="Collemare J."/>
            <person name="Bradshaw R.E."/>
        </authorList>
    </citation>
    <scope>NUCLEOTIDE SEQUENCE [LARGE SCALE GENOMIC DNA]</scope>
    <source>
        <strain evidence="8">NZE10 / CBS 128990</strain>
    </source>
</reference>
<dbReference type="EMBL" id="KB446540">
    <property type="protein sequence ID" value="EME43265.1"/>
    <property type="molecule type" value="Genomic_DNA"/>
</dbReference>
<dbReference type="GO" id="GO:0022857">
    <property type="term" value="F:transmembrane transporter activity"/>
    <property type="evidence" value="ECO:0007669"/>
    <property type="project" value="InterPro"/>
</dbReference>
<proteinExistence type="predicted"/>
<dbReference type="HOGENOM" id="CLU_2904170_0_0_1"/>
<dbReference type="Gene3D" id="1.20.1250.20">
    <property type="entry name" value="MFS general substrate transporter like domains"/>
    <property type="match status" value="1"/>
</dbReference>
<protein>
    <recommendedName>
        <fullName evidence="6">Major facilitator superfamily (MFS) profile domain-containing protein</fullName>
    </recommendedName>
</protein>
<comment type="subcellular location">
    <subcellularLocation>
        <location evidence="1">Membrane</location>
        <topology evidence="1">Multi-pass membrane protein</topology>
    </subcellularLocation>
</comment>
<sequence>MVSAGIVFNMGVILQTASTAQPMPIAIRLCAGLGVGFISAMTSLYQSCTAPRWRRCAVVGAN</sequence>
<keyword evidence="2 5" id="KW-0812">Transmembrane</keyword>
<gene>
    <name evidence="7" type="ORF">DOTSEDRAFT_72614</name>
</gene>